<dbReference type="EMBL" id="AQPX01000008">
    <property type="protein sequence ID" value="EON73843.1"/>
    <property type="molecule type" value="Genomic_DNA"/>
</dbReference>
<dbReference type="RefSeq" id="WP_010857812.1">
    <property type="nucleotide sequence ID" value="NZ_KB933398.1"/>
</dbReference>
<organism evidence="1 2">
    <name type="scientific">Lysinibacillus sphaericus OT4b.31</name>
    <dbReference type="NCBI Taxonomy" id="1285586"/>
    <lineage>
        <taxon>Bacteria</taxon>
        <taxon>Bacillati</taxon>
        <taxon>Bacillota</taxon>
        <taxon>Bacilli</taxon>
        <taxon>Bacillales</taxon>
        <taxon>Bacillaceae</taxon>
        <taxon>Lysinibacillus</taxon>
    </lineage>
</organism>
<proteinExistence type="predicted"/>
<dbReference type="PATRIC" id="fig|1285586.5.peg.859"/>
<dbReference type="AlphaFoldDB" id="R7ZID5"/>
<dbReference type="Proteomes" id="UP000013911">
    <property type="component" value="Unassembled WGS sequence"/>
</dbReference>
<reference evidence="1 2" key="1">
    <citation type="submission" date="2013-04" db="EMBL/GenBank/DDBJ databases">
        <title>Draft genome of the heavy metal tolerant bacterium Lysinibacillus sphaericus strain OT4b.31.</title>
        <authorList>
            <person name="Pena-Montenegro T.D."/>
            <person name="Dussan J."/>
        </authorList>
    </citation>
    <scope>NUCLEOTIDE SEQUENCE [LARGE SCALE GENOMIC DNA]</scope>
    <source>
        <strain evidence="1 2">OT4b.31</strain>
    </source>
</reference>
<protein>
    <submittedName>
        <fullName evidence="1">Uncharacterized protein</fullName>
    </submittedName>
</protein>
<gene>
    <name evidence="1" type="ORF">H131_04239</name>
</gene>
<dbReference type="HOGENOM" id="CLU_2880545_0_0_9"/>
<dbReference type="OrthoDB" id="2738462at2"/>
<comment type="caution">
    <text evidence="1">The sequence shown here is derived from an EMBL/GenBank/DDBJ whole genome shotgun (WGS) entry which is preliminary data.</text>
</comment>
<evidence type="ECO:0000313" key="1">
    <source>
        <dbReference type="EMBL" id="EON73843.1"/>
    </source>
</evidence>
<name>R7ZID5_LYSSH</name>
<dbReference type="Pfam" id="PF17356">
    <property type="entry name" value="PBSX_XtrA"/>
    <property type="match status" value="1"/>
</dbReference>
<dbReference type="InterPro" id="IPR035530">
    <property type="entry name" value="PBSX_XtrA"/>
</dbReference>
<evidence type="ECO:0000313" key="2">
    <source>
        <dbReference type="Proteomes" id="UP000013911"/>
    </source>
</evidence>
<sequence>MEPIKLDVNGALYVSAEKLEGPCVIVVSDGKAKMKLLQAFGTVEVIVQDNKVSRINNKESIVF</sequence>
<accession>R7ZID5</accession>